<dbReference type="EMBL" id="JADLQX010000046">
    <property type="protein sequence ID" value="MBF6302555.1"/>
    <property type="molecule type" value="Genomic_DNA"/>
</dbReference>
<comment type="caution">
    <text evidence="1">The sequence shown here is derived from an EMBL/GenBank/DDBJ whole genome shotgun (WGS) entry which is preliminary data.</text>
</comment>
<evidence type="ECO:0000313" key="2">
    <source>
        <dbReference type="Proteomes" id="UP000702209"/>
    </source>
</evidence>
<dbReference type="Proteomes" id="UP000702209">
    <property type="component" value="Unassembled WGS sequence"/>
</dbReference>
<keyword evidence="2" id="KW-1185">Reference proteome</keyword>
<organism evidence="1 2">
    <name type="scientific">Nocardia amamiensis</name>
    <dbReference type="NCBI Taxonomy" id="404578"/>
    <lineage>
        <taxon>Bacteria</taxon>
        <taxon>Bacillati</taxon>
        <taxon>Actinomycetota</taxon>
        <taxon>Actinomycetes</taxon>
        <taxon>Mycobacteriales</taxon>
        <taxon>Nocardiaceae</taxon>
        <taxon>Nocardia</taxon>
    </lineage>
</organism>
<sequence length="355" mass="40311">MTSELEDGFAPFANYMINYRSISRFTQLTGLSYALMWGLLEQNPEATLPPINIVGDTHPEMSMGGADQVIKEVVEKFRWVSLEWYSKNEGVPLTTVADMAESGALGHIKVNPNSGESMIIWPPEYQKDPAAGDLPVDRKRFEIRVERTVSYSQKMNLDDPNFQSNLLRAAHTVGPSEESYDHARRAVHQSGIILQWTAFEAFLRDTVADTLRRFPEKLADSKKELGYNDLISLSGGFASIDSLKEALIEREIDSLRAGGMSVHGLINYLKKEYRFHHDPYKVSYTYRGIKMPASFNDLTKVREMRNSLVHEGAAENWDPDDLDFSAAYEKSRLLMSSIAFRLAYSIHWKKYSSDC</sequence>
<dbReference type="RefSeq" id="WP_195133739.1">
    <property type="nucleotide sequence ID" value="NZ_JADLQX010000046.1"/>
</dbReference>
<name>A0ABS0D2E4_9NOCA</name>
<proteinExistence type="predicted"/>
<evidence type="ECO:0008006" key="3">
    <source>
        <dbReference type="Google" id="ProtNLM"/>
    </source>
</evidence>
<evidence type="ECO:0000313" key="1">
    <source>
        <dbReference type="EMBL" id="MBF6302555.1"/>
    </source>
</evidence>
<reference evidence="1 2" key="1">
    <citation type="submission" date="2020-10" db="EMBL/GenBank/DDBJ databases">
        <title>Identification of Nocardia species via Next-generation sequencing and recognition of intraspecies genetic diversity.</title>
        <authorList>
            <person name="Li P."/>
            <person name="Li P."/>
            <person name="Lu B."/>
        </authorList>
    </citation>
    <scope>NUCLEOTIDE SEQUENCE [LARGE SCALE GENOMIC DNA]</scope>
    <source>
        <strain evidence="1 2">BJ06-0157</strain>
    </source>
</reference>
<protein>
    <recommendedName>
        <fullName evidence="3">Apea-like HEPN domain-containing protein</fullName>
    </recommendedName>
</protein>
<accession>A0ABS0D2E4</accession>
<gene>
    <name evidence="1" type="ORF">IU459_34195</name>
</gene>